<dbReference type="EMBL" id="CP007389">
    <property type="protein sequence ID" value="APT74946.1"/>
    <property type="molecule type" value="Genomic_DNA"/>
</dbReference>
<dbReference type="RefSeq" id="WP_012057896.1">
    <property type="nucleotide sequence ID" value="NZ_CP007389.1"/>
</dbReference>
<accession>A0ABM6GHD0</accession>
<sequence length="119" mass="14364">MKIKLTFYGPYKLYGKNEELLFDSDISKDYGIYLWTVKYENGYLVDYIGETGRTFWQRMKEHLIETFGGNYRICDPELLSKGKEKIIWNGLWRKETRNKIIEFIDKVEFLVPLIKEYIN</sequence>
<organism evidence="1 2">
    <name type="scientific">Thermosipho melanesiensis</name>
    <dbReference type="NCBI Taxonomy" id="46541"/>
    <lineage>
        <taxon>Bacteria</taxon>
        <taxon>Thermotogati</taxon>
        <taxon>Thermotogota</taxon>
        <taxon>Thermotogae</taxon>
        <taxon>Thermotogales</taxon>
        <taxon>Fervidobacteriaceae</taxon>
        <taxon>Thermosipho</taxon>
    </lineage>
</organism>
<proteinExistence type="predicted"/>
<name>A0ABM6GHD0_9BACT</name>
<evidence type="ECO:0008006" key="3">
    <source>
        <dbReference type="Google" id="ProtNLM"/>
    </source>
</evidence>
<evidence type="ECO:0000313" key="2">
    <source>
        <dbReference type="Proteomes" id="UP000185490"/>
    </source>
</evidence>
<dbReference type="Proteomes" id="UP000185490">
    <property type="component" value="Chromosome"/>
</dbReference>
<protein>
    <recommendedName>
        <fullName evidence="3">GIY-YIG domain-containing protein</fullName>
    </recommendedName>
</protein>
<reference evidence="1 2" key="1">
    <citation type="submission" date="2014-02" db="EMBL/GenBank/DDBJ databases">
        <title>Diversity of Thermotogales isolates from hydrothermal vents.</title>
        <authorList>
            <person name="Haverkamp T.H.A."/>
            <person name="Lossouarn J."/>
            <person name="Geslin C."/>
            <person name="Nesbo C.L."/>
        </authorList>
    </citation>
    <scope>NUCLEOTIDE SEQUENCE [LARGE SCALE GENOMIC DNA]</scope>
    <source>
        <strain evidence="1 2">431</strain>
    </source>
</reference>
<gene>
    <name evidence="1" type="ORF">BW47_08960</name>
</gene>
<keyword evidence="2" id="KW-1185">Reference proteome</keyword>
<evidence type="ECO:0000313" key="1">
    <source>
        <dbReference type="EMBL" id="APT74946.1"/>
    </source>
</evidence>